<feature type="domain" description="DnaA N-terminal" evidence="1">
    <location>
        <begin position="7"/>
        <end position="69"/>
    </location>
</feature>
<reference evidence="2" key="1">
    <citation type="journal article" date="2014" name="Front. Microbiol.">
        <title>High frequency of phylogenetically diverse reductive dehalogenase-homologous genes in deep subseafloor sedimentary metagenomes.</title>
        <authorList>
            <person name="Kawai M."/>
            <person name="Futagami T."/>
            <person name="Toyoda A."/>
            <person name="Takaki Y."/>
            <person name="Nishi S."/>
            <person name="Hori S."/>
            <person name="Arai W."/>
            <person name="Tsubouchi T."/>
            <person name="Morono Y."/>
            <person name="Uchiyama I."/>
            <person name="Ito T."/>
            <person name="Fujiyama A."/>
            <person name="Inagaki F."/>
            <person name="Takami H."/>
        </authorList>
    </citation>
    <scope>NUCLEOTIDE SEQUENCE</scope>
    <source>
        <strain evidence="2">Expedition CK06-06</strain>
    </source>
</reference>
<dbReference type="EMBL" id="BARU01034575">
    <property type="protein sequence ID" value="GAH65172.1"/>
    <property type="molecule type" value="Genomic_DNA"/>
</dbReference>
<evidence type="ECO:0000313" key="2">
    <source>
        <dbReference type="EMBL" id="GAH65172.1"/>
    </source>
</evidence>
<accession>X1H6Z8</accession>
<feature type="non-terminal residue" evidence="2">
    <location>
        <position position="70"/>
    </location>
</feature>
<name>X1H6Z8_9ZZZZ</name>
<dbReference type="InterPro" id="IPR024633">
    <property type="entry name" value="DnaA_N_dom"/>
</dbReference>
<dbReference type="Pfam" id="PF11638">
    <property type="entry name" value="DnaA_N"/>
    <property type="match status" value="1"/>
</dbReference>
<sequence>MEFAGIEELWNKILETIKKELSPQAYNSWFSKTKVVKFGENELIISTPGDFCKDWLEKHYSGFIKDILKR</sequence>
<protein>
    <recommendedName>
        <fullName evidence="1">DnaA N-terminal domain-containing protein</fullName>
    </recommendedName>
</protein>
<dbReference type="InterPro" id="IPR038454">
    <property type="entry name" value="DnaA_N_sf"/>
</dbReference>
<proteinExistence type="predicted"/>
<organism evidence="2">
    <name type="scientific">marine sediment metagenome</name>
    <dbReference type="NCBI Taxonomy" id="412755"/>
    <lineage>
        <taxon>unclassified sequences</taxon>
        <taxon>metagenomes</taxon>
        <taxon>ecological metagenomes</taxon>
    </lineage>
</organism>
<dbReference type="AlphaFoldDB" id="X1H6Z8"/>
<gene>
    <name evidence="2" type="ORF">S03H2_54252</name>
</gene>
<comment type="caution">
    <text evidence="2">The sequence shown here is derived from an EMBL/GenBank/DDBJ whole genome shotgun (WGS) entry which is preliminary data.</text>
</comment>
<evidence type="ECO:0000259" key="1">
    <source>
        <dbReference type="Pfam" id="PF11638"/>
    </source>
</evidence>
<dbReference type="Gene3D" id="3.30.300.180">
    <property type="match status" value="1"/>
</dbReference>